<reference evidence="3" key="5">
    <citation type="submission" date="2018-04" db="UniProtKB">
        <authorList>
            <consortium name="EnsemblFungi"/>
        </authorList>
    </citation>
    <scope>IDENTIFICATION</scope>
    <source>
        <strain evidence="3">R3-111a-1</strain>
    </source>
</reference>
<dbReference type="EnsemblFungi" id="EJT79748">
    <property type="protein sequence ID" value="EJT79748"/>
    <property type="gene ID" value="GGTG_04832"/>
</dbReference>
<dbReference type="STRING" id="644352.J3NU77"/>
<organism evidence="2">
    <name type="scientific">Gaeumannomyces tritici (strain R3-111a-1)</name>
    <name type="common">Wheat and barley take-all root rot fungus</name>
    <name type="synonym">Gaeumannomyces graminis var. tritici</name>
    <dbReference type="NCBI Taxonomy" id="644352"/>
    <lineage>
        <taxon>Eukaryota</taxon>
        <taxon>Fungi</taxon>
        <taxon>Dikarya</taxon>
        <taxon>Ascomycota</taxon>
        <taxon>Pezizomycotina</taxon>
        <taxon>Sordariomycetes</taxon>
        <taxon>Sordariomycetidae</taxon>
        <taxon>Magnaporthales</taxon>
        <taxon>Magnaporthaceae</taxon>
        <taxon>Gaeumannomyces</taxon>
    </lineage>
</organism>
<gene>
    <name evidence="3" type="primary">20345290</name>
    <name evidence="2" type="ORF">GGTG_04832</name>
</gene>
<feature type="compositionally biased region" description="Basic residues" evidence="1">
    <location>
        <begin position="100"/>
        <end position="110"/>
    </location>
</feature>
<protein>
    <submittedName>
        <fullName evidence="2 3">Uncharacterized protein</fullName>
    </submittedName>
</protein>
<feature type="region of interest" description="Disordered" evidence="1">
    <location>
        <begin position="63"/>
        <end position="150"/>
    </location>
</feature>
<evidence type="ECO:0000313" key="3">
    <source>
        <dbReference type="EnsemblFungi" id="EJT79748"/>
    </source>
</evidence>
<reference evidence="2" key="3">
    <citation type="submission" date="2010-09" db="EMBL/GenBank/DDBJ databases">
        <title>Annotation of Gaeumannomyces graminis var. tritici R3-111a-1.</title>
        <authorList>
            <consortium name="The Broad Institute Genome Sequencing Platform"/>
            <person name="Ma L.-J."/>
            <person name="Dead R."/>
            <person name="Young S.K."/>
            <person name="Zeng Q."/>
            <person name="Gargeya S."/>
            <person name="Fitzgerald M."/>
            <person name="Haas B."/>
            <person name="Abouelleil A."/>
            <person name="Alvarado L."/>
            <person name="Arachchi H.M."/>
            <person name="Berlin A."/>
            <person name="Brown A."/>
            <person name="Chapman S.B."/>
            <person name="Chen Z."/>
            <person name="Dunbar C."/>
            <person name="Freedman E."/>
            <person name="Gearin G."/>
            <person name="Gellesch M."/>
            <person name="Goldberg J."/>
            <person name="Griggs A."/>
            <person name="Gujja S."/>
            <person name="Heiman D."/>
            <person name="Howarth C."/>
            <person name="Larson L."/>
            <person name="Lui A."/>
            <person name="MacDonald P.J.P."/>
            <person name="Mehta T."/>
            <person name="Montmayeur A."/>
            <person name="Murphy C."/>
            <person name="Neiman D."/>
            <person name="Pearson M."/>
            <person name="Priest M."/>
            <person name="Roberts A."/>
            <person name="Saif S."/>
            <person name="Shea T."/>
            <person name="Shenoy N."/>
            <person name="Sisk P."/>
            <person name="Stolte C."/>
            <person name="Sykes S."/>
            <person name="Yandava C."/>
            <person name="Wortman J."/>
            <person name="Nusbaum C."/>
            <person name="Birren B."/>
        </authorList>
    </citation>
    <scope>NUCLEOTIDE SEQUENCE</scope>
    <source>
        <strain evidence="2">R3-111a-1</strain>
    </source>
</reference>
<name>J3NU77_GAET3</name>
<dbReference type="GeneID" id="20345290"/>
<evidence type="ECO:0000313" key="4">
    <source>
        <dbReference type="Proteomes" id="UP000006039"/>
    </source>
</evidence>
<reference evidence="2" key="2">
    <citation type="submission" date="2010-07" db="EMBL/GenBank/DDBJ databases">
        <authorList>
            <consortium name="The Broad Institute Genome Sequencing Platform"/>
            <consortium name="Broad Institute Genome Sequencing Center for Infectious Disease"/>
            <person name="Ma L.-J."/>
            <person name="Dead R."/>
            <person name="Young S."/>
            <person name="Zeng Q."/>
            <person name="Koehrsen M."/>
            <person name="Alvarado L."/>
            <person name="Berlin A."/>
            <person name="Chapman S.B."/>
            <person name="Chen Z."/>
            <person name="Freedman E."/>
            <person name="Gellesch M."/>
            <person name="Goldberg J."/>
            <person name="Griggs A."/>
            <person name="Gujja S."/>
            <person name="Heilman E.R."/>
            <person name="Heiman D."/>
            <person name="Hepburn T."/>
            <person name="Howarth C."/>
            <person name="Jen D."/>
            <person name="Larson L."/>
            <person name="Mehta T."/>
            <person name="Neiman D."/>
            <person name="Pearson M."/>
            <person name="Roberts A."/>
            <person name="Saif S."/>
            <person name="Shea T."/>
            <person name="Shenoy N."/>
            <person name="Sisk P."/>
            <person name="Stolte C."/>
            <person name="Sykes S."/>
            <person name="Walk T."/>
            <person name="White J."/>
            <person name="Yandava C."/>
            <person name="Haas B."/>
            <person name="Nusbaum C."/>
            <person name="Birren B."/>
        </authorList>
    </citation>
    <scope>NUCLEOTIDE SEQUENCE</scope>
    <source>
        <strain evidence="2">R3-111a-1</strain>
    </source>
</reference>
<accession>J3NU77</accession>
<feature type="compositionally biased region" description="Basic and acidic residues" evidence="1">
    <location>
        <begin position="77"/>
        <end position="86"/>
    </location>
</feature>
<keyword evidence="4" id="KW-1185">Reference proteome</keyword>
<proteinExistence type="predicted"/>
<dbReference type="AlphaFoldDB" id="J3NU77"/>
<feature type="compositionally biased region" description="Basic residues" evidence="1">
    <location>
        <begin position="129"/>
        <end position="150"/>
    </location>
</feature>
<dbReference type="Proteomes" id="UP000006039">
    <property type="component" value="Unassembled WGS sequence"/>
</dbReference>
<evidence type="ECO:0000313" key="2">
    <source>
        <dbReference type="EMBL" id="EJT79748.1"/>
    </source>
</evidence>
<dbReference type="HOGENOM" id="CLU_1740614_0_0_1"/>
<reference evidence="3" key="4">
    <citation type="journal article" date="2015" name="G3 (Bethesda)">
        <title>Genome sequences of three phytopathogenic species of the Magnaporthaceae family of fungi.</title>
        <authorList>
            <person name="Okagaki L.H."/>
            <person name="Nunes C.C."/>
            <person name="Sailsbery J."/>
            <person name="Clay B."/>
            <person name="Brown D."/>
            <person name="John T."/>
            <person name="Oh Y."/>
            <person name="Young N."/>
            <person name="Fitzgerald M."/>
            <person name="Haas B.J."/>
            <person name="Zeng Q."/>
            <person name="Young S."/>
            <person name="Adiconis X."/>
            <person name="Fan L."/>
            <person name="Levin J.Z."/>
            <person name="Mitchell T.K."/>
            <person name="Okubara P.A."/>
            <person name="Farman M.L."/>
            <person name="Kohn L.M."/>
            <person name="Birren B."/>
            <person name="Ma L.-J."/>
            <person name="Dean R.A."/>
        </authorList>
    </citation>
    <scope>NUCLEOTIDE SEQUENCE</scope>
    <source>
        <strain evidence="3">R3-111a-1</strain>
    </source>
</reference>
<sequence>MVILLLRIVYDLDLIEDGQLRLDTILSNNITMKRPGPGMFGAYKSSRRPVADLDFHEMNFLKRNAEGAQNNPLSASRARERRREDRIGEEDGERTASARRTARGPHRRGGRREDCIGEEDGERTASARRTARGPHRRGGRRDVAKKRGVQ</sequence>
<dbReference type="EMBL" id="GL385396">
    <property type="protein sequence ID" value="EJT79748.1"/>
    <property type="molecule type" value="Genomic_DNA"/>
</dbReference>
<dbReference type="RefSeq" id="XP_009220893.1">
    <property type="nucleotide sequence ID" value="XM_009222629.1"/>
</dbReference>
<reference evidence="4" key="1">
    <citation type="submission" date="2010-07" db="EMBL/GenBank/DDBJ databases">
        <title>The genome sequence of Gaeumannomyces graminis var. tritici strain R3-111a-1.</title>
        <authorList>
            <consortium name="The Broad Institute Genome Sequencing Platform"/>
            <person name="Ma L.-J."/>
            <person name="Dead R."/>
            <person name="Young S."/>
            <person name="Zeng Q."/>
            <person name="Koehrsen M."/>
            <person name="Alvarado L."/>
            <person name="Berlin A."/>
            <person name="Chapman S.B."/>
            <person name="Chen Z."/>
            <person name="Freedman E."/>
            <person name="Gellesch M."/>
            <person name="Goldberg J."/>
            <person name="Griggs A."/>
            <person name="Gujja S."/>
            <person name="Heilman E.R."/>
            <person name="Heiman D."/>
            <person name="Hepburn T."/>
            <person name="Howarth C."/>
            <person name="Jen D."/>
            <person name="Larson L."/>
            <person name="Mehta T."/>
            <person name="Neiman D."/>
            <person name="Pearson M."/>
            <person name="Roberts A."/>
            <person name="Saif S."/>
            <person name="Shea T."/>
            <person name="Shenoy N."/>
            <person name="Sisk P."/>
            <person name="Stolte C."/>
            <person name="Sykes S."/>
            <person name="Walk T."/>
            <person name="White J."/>
            <person name="Yandava C."/>
            <person name="Haas B."/>
            <person name="Nusbaum C."/>
            <person name="Birren B."/>
        </authorList>
    </citation>
    <scope>NUCLEOTIDE SEQUENCE [LARGE SCALE GENOMIC DNA]</scope>
    <source>
        <strain evidence="4">R3-111a-1</strain>
    </source>
</reference>
<evidence type="ECO:0000256" key="1">
    <source>
        <dbReference type="SAM" id="MobiDB-lite"/>
    </source>
</evidence>
<dbReference type="VEuPathDB" id="FungiDB:GGTG_04832"/>
<dbReference type="OrthoDB" id="2537141at2759"/>